<dbReference type="AlphaFoldDB" id="A0A2C8F7B7"/>
<dbReference type="InterPro" id="IPR023214">
    <property type="entry name" value="HAD_sf"/>
</dbReference>
<dbReference type="PANTHER" id="PTHR42896">
    <property type="entry name" value="XYLULOSE-1,5-BISPHOSPHATE (XUBP) PHOSPHATASE"/>
    <property type="match status" value="1"/>
</dbReference>
<dbReference type="InterPro" id="IPR041492">
    <property type="entry name" value="HAD_2"/>
</dbReference>
<dbReference type="PANTHER" id="PTHR42896:SF2">
    <property type="entry name" value="CBBY-LIKE PROTEIN"/>
    <property type="match status" value="1"/>
</dbReference>
<dbReference type="SFLD" id="SFLDS00003">
    <property type="entry name" value="Haloacid_Dehalogenase"/>
    <property type="match status" value="1"/>
</dbReference>
<dbReference type="InterPro" id="IPR006439">
    <property type="entry name" value="HAD-SF_hydro_IA"/>
</dbReference>
<organism evidence="1 2">
    <name type="scientific">Pseudodesulfovibrio profundus</name>
    <dbReference type="NCBI Taxonomy" id="57320"/>
    <lineage>
        <taxon>Bacteria</taxon>
        <taxon>Pseudomonadati</taxon>
        <taxon>Thermodesulfobacteriota</taxon>
        <taxon>Desulfovibrionia</taxon>
        <taxon>Desulfovibrionales</taxon>
        <taxon>Desulfovibrionaceae</taxon>
    </lineage>
</organism>
<dbReference type="SUPFAM" id="SSF56784">
    <property type="entry name" value="HAD-like"/>
    <property type="match status" value="1"/>
</dbReference>
<name>A0A2C8F7B7_9BACT</name>
<keyword evidence="2" id="KW-1185">Reference proteome</keyword>
<dbReference type="EMBL" id="LT907975">
    <property type="protein sequence ID" value="SOB58472.1"/>
    <property type="molecule type" value="Genomic_DNA"/>
</dbReference>
<dbReference type="Gene3D" id="1.10.150.240">
    <property type="entry name" value="Putative phosphatase, domain 2"/>
    <property type="match status" value="1"/>
</dbReference>
<protein>
    <submittedName>
        <fullName evidence="1">Protein CbbY</fullName>
        <ecNumber evidence="1">3.1.3.-</ecNumber>
    </submittedName>
</protein>
<dbReference type="EC" id="3.1.3.-" evidence="1"/>
<dbReference type="KEGG" id="pprf:DPRO_1574"/>
<dbReference type="Proteomes" id="UP000219215">
    <property type="component" value="Chromosome DPRO"/>
</dbReference>
<sequence length="249" mass="27803">MKLEALIWDVDGTLVDSEELHRKAFNQSFEDAGLDWHWSHEAYLKLLDVTGGKERIRHYMELSRIDEESMPKTPEDIHAVKTDFYNHSVRNGGLGLRPGVEALIEEAVQRGNRLAIATTTSLVNVEALFHSGVLQREHWEVIMAGDQVENKKPAPDVYIEALRQLGLNPLECLAVEDSENGLNAAFEAGLPTVVTTNAYTRHQSFGKEIALVHGFENGVPTLGGTLRPISMCHLEAWHAAAQSIYQRRA</sequence>
<proteinExistence type="predicted"/>
<gene>
    <name evidence="1" type="primary">cbbY</name>
    <name evidence="1" type="ORF">DPRO_1574</name>
</gene>
<dbReference type="OrthoDB" id="9778019at2"/>
<dbReference type="InterPro" id="IPR023198">
    <property type="entry name" value="PGP-like_dom2"/>
</dbReference>
<evidence type="ECO:0000313" key="2">
    <source>
        <dbReference type="Proteomes" id="UP000219215"/>
    </source>
</evidence>
<dbReference type="GO" id="GO:0016787">
    <property type="term" value="F:hydrolase activity"/>
    <property type="evidence" value="ECO:0007669"/>
    <property type="project" value="UniProtKB-KW"/>
</dbReference>
<dbReference type="InterPro" id="IPR036412">
    <property type="entry name" value="HAD-like_sf"/>
</dbReference>
<dbReference type="Gene3D" id="3.40.50.1000">
    <property type="entry name" value="HAD superfamily/HAD-like"/>
    <property type="match status" value="1"/>
</dbReference>
<dbReference type="Pfam" id="PF13419">
    <property type="entry name" value="HAD_2"/>
    <property type="match status" value="1"/>
</dbReference>
<reference evidence="2" key="1">
    <citation type="submission" date="2017-09" db="EMBL/GenBank/DDBJ databases">
        <authorList>
            <person name="Regsiter A."/>
            <person name="William W."/>
        </authorList>
    </citation>
    <scope>NUCLEOTIDE SEQUENCE [LARGE SCALE GENOMIC DNA]</scope>
    <source>
        <strain evidence="2">500-1</strain>
    </source>
</reference>
<dbReference type="RefSeq" id="WP_097011525.1">
    <property type="nucleotide sequence ID" value="NZ_LT907975.1"/>
</dbReference>
<accession>A0A2C8F7B7</accession>
<dbReference type="NCBIfam" id="TIGR01509">
    <property type="entry name" value="HAD-SF-IA-v3"/>
    <property type="match status" value="1"/>
</dbReference>
<evidence type="ECO:0000313" key="1">
    <source>
        <dbReference type="EMBL" id="SOB58472.1"/>
    </source>
</evidence>
<dbReference type="SFLD" id="SFLDG01129">
    <property type="entry name" value="C1.5:_HAD__Beta-PGM__Phosphata"/>
    <property type="match status" value="1"/>
</dbReference>
<keyword evidence="1" id="KW-0378">Hydrolase</keyword>
<dbReference type="InterPro" id="IPR044999">
    <property type="entry name" value="CbbY-like"/>
</dbReference>